<dbReference type="EMBL" id="CAJVPU010039913">
    <property type="protein sequence ID" value="CAG8738144.1"/>
    <property type="molecule type" value="Genomic_DNA"/>
</dbReference>
<evidence type="ECO:0000313" key="1">
    <source>
        <dbReference type="EMBL" id="CAG8738144.1"/>
    </source>
</evidence>
<comment type="caution">
    <text evidence="1">The sequence shown here is derived from an EMBL/GenBank/DDBJ whole genome shotgun (WGS) entry which is preliminary data.</text>
</comment>
<proteinExistence type="predicted"/>
<reference evidence="1" key="1">
    <citation type="submission" date="2021-06" db="EMBL/GenBank/DDBJ databases">
        <authorList>
            <person name="Kallberg Y."/>
            <person name="Tangrot J."/>
            <person name="Rosling A."/>
        </authorList>
    </citation>
    <scope>NUCLEOTIDE SEQUENCE</scope>
    <source>
        <strain evidence="1">IL203A</strain>
    </source>
</reference>
<sequence length="106" mass="12264">VDHEFPFDMGWALKESMKLGNKDVGKRMKKRVLLYLQGFFLAGNLRVEDHYLPEDIHTSLEELAEKGELDFEEIPTVKTIKAWIGRYSTNFKKEVSERALSGNNDC</sequence>
<feature type="non-terminal residue" evidence="1">
    <location>
        <position position="1"/>
    </location>
</feature>
<gene>
    <name evidence="1" type="ORF">DHETER_LOCUS13875</name>
</gene>
<keyword evidence="2" id="KW-1185">Reference proteome</keyword>
<organism evidence="1 2">
    <name type="scientific">Dentiscutata heterogama</name>
    <dbReference type="NCBI Taxonomy" id="1316150"/>
    <lineage>
        <taxon>Eukaryota</taxon>
        <taxon>Fungi</taxon>
        <taxon>Fungi incertae sedis</taxon>
        <taxon>Mucoromycota</taxon>
        <taxon>Glomeromycotina</taxon>
        <taxon>Glomeromycetes</taxon>
        <taxon>Diversisporales</taxon>
        <taxon>Gigasporaceae</taxon>
        <taxon>Dentiscutata</taxon>
    </lineage>
</organism>
<name>A0ACA9Q575_9GLOM</name>
<evidence type="ECO:0000313" key="2">
    <source>
        <dbReference type="Proteomes" id="UP000789702"/>
    </source>
</evidence>
<accession>A0ACA9Q575</accession>
<dbReference type="Proteomes" id="UP000789702">
    <property type="component" value="Unassembled WGS sequence"/>
</dbReference>
<protein>
    <submittedName>
        <fullName evidence="1">11336_t:CDS:1</fullName>
    </submittedName>
</protein>
<feature type="non-terminal residue" evidence="1">
    <location>
        <position position="106"/>
    </location>
</feature>